<dbReference type="HOGENOM" id="CLU_031685_1_0_5"/>
<feature type="domain" description="Asparagine synthetase" evidence="4">
    <location>
        <begin position="236"/>
        <end position="575"/>
    </location>
</feature>
<name>A0A0A7PDG4_9SPHN</name>
<dbReference type="AlphaFoldDB" id="A0A0A7PDG4"/>
<dbReference type="GO" id="GO:0006529">
    <property type="term" value="P:asparagine biosynthetic process"/>
    <property type="evidence" value="ECO:0007669"/>
    <property type="project" value="InterPro"/>
</dbReference>
<protein>
    <recommendedName>
        <fullName evidence="2">asparagine synthase (glutamine-hydrolyzing)</fullName>
        <ecNumber evidence="2">6.3.5.4</ecNumber>
    </recommendedName>
</protein>
<dbReference type="GO" id="GO:0004066">
    <property type="term" value="F:asparagine synthase (glutamine-hydrolyzing) activity"/>
    <property type="evidence" value="ECO:0007669"/>
    <property type="project" value="UniProtKB-EC"/>
</dbReference>
<dbReference type="InterPro" id="IPR051786">
    <property type="entry name" value="ASN_synthetase/amidase"/>
</dbReference>
<evidence type="ECO:0000313" key="6">
    <source>
        <dbReference type="Proteomes" id="UP000030907"/>
    </source>
</evidence>
<dbReference type="EMBL" id="CP009122">
    <property type="protein sequence ID" value="AJA07218.1"/>
    <property type="molecule type" value="Genomic_DNA"/>
</dbReference>
<dbReference type="InterPro" id="IPR029055">
    <property type="entry name" value="Ntn_hydrolases_N"/>
</dbReference>
<dbReference type="Gene3D" id="3.60.20.10">
    <property type="entry name" value="Glutamine Phosphoribosylpyrophosphate, subunit 1, domain 1"/>
    <property type="match status" value="1"/>
</dbReference>
<dbReference type="InterPro" id="IPR001962">
    <property type="entry name" value="Asn_synthase"/>
</dbReference>
<evidence type="ECO:0000256" key="3">
    <source>
        <dbReference type="ARBA" id="ARBA00048741"/>
    </source>
</evidence>
<comment type="pathway">
    <text evidence="1">Amino-acid biosynthesis; L-asparagine biosynthesis; L-asparagine from L-aspartate (L-Gln route): step 1/1.</text>
</comment>
<reference evidence="5 6" key="1">
    <citation type="journal article" date="2015" name="Int. J. Syst. Evol. Microbiol.">
        <title>Description of Sphingopyxis fribergensis sp. nov. - a soil bacterium with the ability to degrade styrene and phenylacetic acid.</title>
        <authorList>
            <person name="Oelschlagel M."/>
            <person name="Ruckert C."/>
            <person name="Kalinowski J."/>
            <person name="Schmidt G."/>
            <person name="Schlomann M."/>
            <person name="Tischler D."/>
        </authorList>
    </citation>
    <scope>NUCLEOTIDE SEQUENCE [LARGE SCALE GENOMIC DNA]</scope>
    <source>
        <strain evidence="5 6">Kp5.2</strain>
    </source>
</reference>
<accession>A0A0A7PDG4</accession>
<dbReference type="PANTHER" id="PTHR43284">
    <property type="entry name" value="ASPARAGINE SYNTHETASE (GLUTAMINE-HYDROLYZING)"/>
    <property type="match status" value="1"/>
</dbReference>
<dbReference type="EC" id="6.3.5.4" evidence="2"/>
<proteinExistence type="predicted"/>
<dbReference type="OrthoDB" id="7053173at2"/>
<evidence type="ECO:0000256" key="2">
    <source>
        <dbReference type="ARBA" id="ARBA00012737"/>
    </source>
</evidence>
<dbReference type="Proteomes" id="UP000030907">
    <property type="component" value="Chromosome"/>
</dbReference>
<comment type="catalytic activity">
    <reaction evidence="3">
        <text>L-aspartate + L-glutamine + ATP + H2O = L-asparagine + L-glutamate + AMP + diphosphate + H(+)</text>
        <dbReference type="Rhea" id="RHEA:12228"/>
        <dbReference type="ChEBI" id="CHEBI:15377"/>
        <dbReference type="ChEBI" id="CHEBI:15378"/>
        <dbReference type="ChEBI" id="CHEBI:29985"/>
        <dbReference type="ChEBI" id="CHEBI:29991"/>
        <dbReference type="ChEBI" id="CHEBI:30616"/>
        <dbReference type="ChEBI" id="CHEBI:33019"/>
        <dbReference type="ChEBI" id="CHEBI:58048"/>
        <dbReference type="ChEBI" id="CHEBI:58359"/>
        <dbReference type="ChEBI" id="CHEBI:456215"/>
        <dbReference type="EC" id="6.3.5.4"/>
    </reaction>
</comment>
<evidence type="ECO:0000259" key="4">
    <source>
        <dbReference type="Pfam" id="PF00733"/>
    </source>
</evidence>
<evidence type="ECO:0000256" key="1">
    <source>
        <dbReference type="ARBA" id="ARBA00005187"/>
    </source>
</evidence>
<dbReference type="Gene3D" id="3.40.50.620">
    <property type="entry name" value="HUPs"/>
    <property type="match status" value="1"/>
</dbReference>
<dbReference type="PANTHER" id="PTHR43284:SF1">
    <property type="entry name" value="ASPARAGINE SYNTHETASE"/>
    <property type="match status" value="1"/>
</dbReference>
<gene>
    <name evidence="5" type="ORF">SKP52_01385</name>
</gene>
<sequence length="582" mass="64049">MTVDFFSILGREAQPVTPINGRLPAALEWTDIAAHSLLALSGHGKSLVLLGDAGFVIGTLFHRHGPAEPVYALELKDVEAITATNGQHLVDRFWGAYIAVIRKQDRLIVLRDPSGTLPCYYVASGEQLLLASNPSFFSIATGKTHDIDWPQLARALALGDLSEESTALATVRQLLPGMSLQIRKAEIASEMPWNPWTFACDPTHRSLEDGAEVLHRVTQCCVGGWGKLGRHVLLGVSGGLDSSIVAACLRASARDFACVTLKTDDPLGDERVYSRALSSHIGQPLFEESYGLEDVDLDRSSVSHLPRPFGRPEARAYDAALVRVAKQINADSIFTGNGGDNVFYMSRSARPLADLFSANGLSLGLLRTTRDISKLTGSNSANVIWHGLQAWRRAARGYAWKIEPRFLSDSVVRALTSGPVYHPWLEQPEGFSLPAKAAQIAMLIRMHHSLDAYREREGISVFHPLASQPLLEACLRIPSWHQCDQGVDRAVARRAFRSSLPDVVVNRRSKGGPQGFSFQVFHRFRRGIMERLLDGRLAHEGIIDRNSVHAAFSLDGRTSAMDVARLLMLVDAEAWVGHWRPR</sequence>
<dbReference type="SUPFAM" id="SSF52402">
    <property type="entry name" value="Adenine nucleotide alpha hydrolases-like"/>
    <property type="match status" value="1"/>
</dbReference>
<dbReference type="KEGG" id="sphk:SKP52_01385"/>
<dbReference type="STRING" id="1515612.SKP52_01385"/>
<dbReference type="RefSeq" id="WP_148308979.1">
    <property type="nucleotide sequence ID" value="NZ_CP009122.1"/>
</dbReference>
<keyword evidence="6" id="KW-1185">Reference proteome</keyword>
<evidence type="ECO:0000313" key="5">
    <source>
        <dbReference type="EMBL" id="AJA07218.1"/>
    </source>
</evidence>
<dbReference type="Pfam" id="PF00733">
    <property type="entry name" value="Asn_synthase"/>
    <property type="match status" value="1"/>
</dbReference>
<organism evidence="5 6">
    <name type="scientific">Sphingopyxis fribergensis</name>
    <dbReference type="NCBI Taxonomy" id="1515612"/>
    <lineage>
        <taxon>Bacteria</taxon>
        <taxon>Pseudomonadati</taxon>
        <taxon>Pseudomonadota</taxon>
        <taxon>Alphaproteobacteria</taxon>
        <taxon>Sphingomonadales</taxon>
        <taxon>Sphingomonadaceae</taxon>
        <taxon>Sphingopyxis</taxon>
    </lineage>
</organism>
<dbReference type="SUPFAM" id="SSF56235">
    <property type="entry name" value="N-terminal nucleophile aminohydrolases (Ntn hydrolases)"/>
    <property type="match status" value="1"/>
</dbReference>
<dbReference type="InterPro" id="IPR014729">
    <property type="entry name" value="Rossmann-like_a/b/a_fold"/>
</dbReference>